<evidence type="ECO:0000256" key="5">
    <source>
        <dbReference type="SAM" id="SignalP"/>
    </source>
</evidence>
<dbReference type="GO" id="GO:0034220">
    <property type="term" value="P:monoatomic ion transmembrane transport"/>
    <property type="evidence" value="ECO:0007669"/>
    <property type="project" value="UniProtKB-KW"/>
</dbReference>
<comment type="subcellular location">
    <subcellularLocation>
        <location evidence="1">Secreted</location>
    </subcellularLocation>
</comment>
<feature type="signal peptide" evidence="5">
    <location>
        <begin position="1"/>
        <end position="26"/>
    </location>
</feature>
<dbReference type="PROSITE" id="PS01138">
    <property type="entry name" value="SCORP_SHORT_TOXIN"/>
    <property type="match status" value="1"/>
</dbReference>
<keyword evidence="6" id="KW-0813">Transport</keyword>
<dbReference type="GO" id="GO:0008200">
    <property type="term" value="F:ion channel inhibitor activity"/>
    <property type="evidence" value="ECO:0007669"/>
    <property type="project" value="InterPro"/>
</dbReference>
<dbReference type="SUPFAM" id="SSF57095">
    <property type="entry name" value="Scorpion toxin-like"/>
    <property type="match status" value="1"/>
</dbReference>
<dbReference type="InterPro" id="IPR001947">
    <property type="entry name" value="Scorpion_toxinS_K_inh"/>
</dbReference>
<dbReference type="Gene3D" id="3.30.30.10">
    <property type="entry name" value="Knottin, scorpion toxin-like"/>
    <property type="match status" value="1"/>
</dbReference>
<keyword evidence="4" id="KW-1015">Disulfide bond</keyword>
<keyword evidence="3" id="KW-0800">Toxin</keyword>
<dbReference type="AlphaFoldDB" id="A0A0A0PK31"/>
<evidence type="ECO:0000256" key="1">
    <source>
        <dbReference type="ARBA" id="ARBA00004613"/>
    </source>
</evidence>
<name>A0A0A0PK31_UROYA</name>
<reference evidence="6" key="1">
    <citation type="submission" date="2013-03" db="EMBL/GenBank/DDBJ databases">
        <title>Structure, molecular modeling and function of Urotoxin, the first potassium channel blocker from the venom of Australian scorpion Urodacus yaschenkoi.</title>
        <authorList>
            <person name="Luna-Ramirez K."/>
            <person name="Restano-Cassulini R."/>
            <person name="Bartok A."/>
            <person name="Quintero-Hernandez V."/>
            <person name="Coronas F."/>
            <person name="Christinseen J."/>
            <person name="Wright C.E."/>
            <person name="Panyi G."/>
            <person name="Possani L.D."/>
        </authorList>
    </citation>
    <scope>NUCLEOTIDE SEQUENCE</scope>
</reference>
<sequence length="62" mass="6827">MNAKLIYLLLVVTTMMLMFDTTQVGGIRCSGTPECYEPCAKKTGCYSAKCINGRCKCYGCSR</sequence>
<evidence type="ECO:0000256" key="4">
    <source>
        <dbReference type="ARBA" id="ARBA00023157"/>
    </source>
</evidence>
<keyword evidence="5" id="KW-0732">Signal</keyword>
<evidence type="ECO:0000313" key="6">
    <source>
        <dbReference type="EMBL" id="AHJ59318.1"/>
    </source>
</evidence>
<dbReference type="InterPro" id="IPR036574">
    <property type="entry name" value="Scorpion_toxin-like_sf"/>
</dbReference>
<feature type="chain" id="PRO_5001968456" evidence="5">
    <location>
        <begin position="27"/>
        <end position="62"/>
    </location>
</feature>
<evidence type="ECO:0000256" key="3">
    <source>
        <dbReference type="ARBA" id="ARBA00022656"/>
    </source>
</evidence>
<proteinExistence type="evidence at transcript level"/>
<dbReference type="Pfam" id="PF00451">
    <property type="entry name" value="Toxin_2"/>
    <property type="match status" value="1"/>
</dbReference>
<accession>A0A0A0PK31</accession>
<dbReference type="EMBL" id="KC818426">
    <property type="protein sequence ID" value="AHJ59318.1"/>
    <property type="molecule type" value="mRNA"/>
</dbReference>
<keyword evidence="6" id="KW-0407">Ion channel</keyword>
<dbReference type="GO" id="GO:0005576">
    <property type="term" value="C:extracellular region"/>
    <property type="evidence" value="ECO:0007669"/>
    <property type="project" value="UniProtKB-SubCell"/>
</dbReference>
<evidence type="ECO:0000256" key="2">
    <source>
        <dbReference type="ARBA" id="ARBA00022525"/>
    </source>
</evidence>
<protein>
    <submittedName>
        <fullName evidence="6">Potassium channel toxin</fullName>
    </submittedName>
</protein>
<keyword evidence="2" id="KW-0964">Secreted</keyword>
<dbReference type="GO" id="GO:0090729">
    <property type="term" value="F:toxin activity"/>
    <property type="evidence" value="ECO:0007669"/>
    <property type="project" value="UniProtKB-KW"/>
</dbReference>
<keyword evidence="6" id="KW-0406">Ion transport</keyword>
<organism evidence="6">
    <name type="scientific">Urodacus yaschenkoi</name>
    <name type="common">Inland robust scorpion</name>
    <dbReference type="NCBI Taxonomy" id="1273102"/>
    <lineage>
        <taxon>Eukaryota</taxon>
        <taxon>Metazoa</taxon>
        <taxon>Ecdysozoa</taxon>
        <taxon>Arthropoda</taxon>
        <taxon>Chelicerata</taxon>
        <taxon>Arachnida</taxon>
        <taxon>Scorpiones</taxon>
        <taxon>Iurida</taxon>
        <taxon>Scorpionoidea</taxon>
        <taxon>Scorpionidae</taxon>
        <taxon>Urodacinae</taxon>
        <taxon>Urodacus</taxon>
    </lineage>
</organism>